<dbReference type="GO" id="GO:0003774">
    <property type="term" value="F:cytoskeletal motor activity"/>
    <property type="evidence" value="ECO:0007669"/>
    <property type="project" value="UniProtKB-UniRule"/>
</dbReference>
<dbReference type="GO" id="GO:0005524">
    <property type="term" value="F:ATP binding"/>
    <property type="evidence" value="ECO:0007669"/>
    <property type="project" value="UniProtKB-UniRule"/>
</dbReference>
<evidence type="ECO:0000259" key="9">
    <source>
        <dbReference type="PROSITE" id="PS51757"/>
    </source>
</evidence>
<dbReference type="EMBL" id="GG666664">
    <property type="protein sequence ID" value="EEN44912.1"/>
    <property type="molecule type" value="Genomic_DNA"/>
</dbReference>
<evidence type="ECO:0000256" key="5">
    <source>
        <dbReference type="ARBA" id="ARBA00023175"/>
    </source>
</evidence>
<keyword evidence="3 7" id="KW-0067">ATP-binding</keyword>
<dbReference type="Gene3D" id="1.20.120.720">
    <property type="entry name" value="Myosin VI head, motor domain, U50 subdomain"/>
    <property type="match status" value="1"/>
</dbReference>
<dbReference type="SUPFAM" id="SSF52540">
    <property type="entry name" value="P-loop containing nucleoside triphosphate hydrolases"/>
    <property type="match status" value="2"/>
</dbReference>
<sequence>MAEGLDGREFGKSDFVLLDEVTIDSFMQNLKLRCREYVQGVLLYHPWLHYWCREYVQGVLLYQIHETVETINQLKVQRDFMLGFAKEPQSFINQWLESQCRDLKTMTDVVGSPEEERHAEFYHLPWAGEAVCRYFYGKKGKIYTYVGEVVVSVNPYRTMDIYGPDAVKRYQGREFYECPPHLFAVGDAAYKSMKRQSRDTCIVISVKKVRVEQVRVEQVRVEQVRVEQVRVEQVRVEQVRVEQVKLNPFVFTCTGESGAGKTEASKIIMRYIAAVTNVSQRQEVERVKNILLQTNCILEAFGNAKTNRNDNSSRFGKYMDINFDFKGDPIGGHINNYLLEKSRVVSQQPGERNFHSFYQLLSGAPDQQLQKMHLSRSPQGYTYTCPQSQSDSGPLPISDKADFKAVQTAMKSVGFSKEEYATVYNIIAAILHLGNVEFLAEDEDSCDVANREALAAAASLLRTTEEELTKALCFRVVAARGEVMTKGHTQQQALYGRDAFAKAIYEHLFTWIVSRINDVIAVTTTRHQHGKDTVIGVLDIYGFEIFDNNNLEQLCINYCNEKLQQLFIELVLKQEQEEYQREGITWTNIDYFNNKIICDLVEQQHKGIIAILDEACLSVGNITDKMFLQAMNQKLSNHDHYTSRQLVPTDKTLEHSRDFRIRHYAGSVTYSVEGFIDKNKDDLFQDFKRLLYNSSDPVISSMWPEGKRGITEVTKRPLTACTLFKNSMIQLVSNLASKVPYYVRCIKPNEQKSPVLFDDQRCQHQVEYLGLLENVRVRRAGYCNRQHYSRFLQRYKMISQYTWPNHRMASDMAAATAMWRGGLARMRARRMRAIYAIMGRYRVYKMRSFLVDLLDRFYNVRNMADYGRSVAWPQPPAVLEEFVTQLRKAHNGWVPNMGSWWARHIIAQIPERDRKEVRLKSIAYGHLHGNRKDWGLNQRWRGNYLGLSEDIQKAKLFNNSLNSLVAQDRFKEVLFSAHVKKVNHHNKSSDRAVLVTDKFLYKLDPKKGYKAMKQGTPLAQMTGVSVTPGQDQLIAVHLAGGNDLVLCVTAIMPRQDQRVPELLAVLCDAYKRVNKKDLKVTVSNRLQCMLGNKNRTVTVRSHDKGAGVTFRKDGSTSLVLVGTGSQ</sequence>
<evidence type="ECO:0000256" key="2">
    <source>
        <dbReference type="ARBA" id="ARBA00022741"/>
    </source>
</evidence>
<feature type="domain" description="Myosin motor" evidence="8">
    <location>
        <begin position="138"/>
        <end position="855"/>
    </location>
</feature>
<keyword evidence="5 7" id="KW-0505">Motor protein</keyword>
<dbReference type="PANTHER" id="PTHR13140">
    <property type="entry name" value="MYOSIN"/>
    <property type="match status" value="1"/>
</dbReference>
<proteinExistence type="inferred from homology"/>
<evidence type="ECO:0000256" key="3">
    <source>
        <dbReference type="ARBA" id="ARBA00022840"/>
    </source>
</evidence>
<protein>
    <recommendedName>
        <fullName evidence="11">Myosin motor domain-containing protein</fullName>
    </recommendedName>
</protein>
<dbReference type="STRING" id="7739.C3ZR39"/>
<dbReference type="Gene3D" id="3.40.850.10">
    <property type="entry name" value="Kinesin motor domain"/>
    <property type="match status" value="2"/>
</dbReference>
<evidence type="ECO:0000259" key="8">
    <source>
        <dbReference type="PROSITE" id="PS51456"/>
    </source>
</evidence>
<dbReference type="PRINTS" id="PR00193">
    <property type="entry name" value="MYOSINHEAVY"/>
</dbReference>
<evidence type="ECO:0000256" key="4">
    <source>
        <dbReference type="ARBA" id="ARBA00023123"/>
    </source>
</evidence>
<evidence type="ECO:0000256" key="6">
    <source>
        <dbReference type="ARBA" id="ARBA00023203"/>
    </source>
</evidence>
<dbReference type="SMART" id="SM00242">
    <property type="entry name" value="MYSc"/>
    <property type="match status" value="1"/>
</dbReference>
<dbReference type="GO" id="GO:0016459">
    <property type="term" value="C:myosin complex"/>
    <property type="evidence" value="ECO:0007669"/>
    <property type="project" value="UniProtKB-KW"/>
</dbReference>
<dbReference type="InterPro" id="IPR036961">
    <property type="entry name" value="Kinesin_motor_dom_sf"/>
</dbReference>
<evidence type="ECO:0008006" key="11">
    <source>
        <dbReference type="Google" id="ProtNLM"/>
    </source>
</evidence>
<dbReference type="CDD" id="cd01378">
    <property type="entry name" value="MYSc_Myo1"/>
    <property type="match status" value="1"/>
</dbReference>
<dbReference type="PANTHER" id="PTHR13140:SF713">
    <property type="entry name" value="UNCONVENTIONAL MYOSIN ID"/>
    <property type="match status" value="1"/>
</dbReference>
<name>C3ZR39_BRAFL</name>
<evidence type="ECO:0000313" key="10">
    <source>
        <dbReference type="EMBL" id="EEN44912.1"/>
    </source>
</evidence>
<dbReference type="Pfam" id="PF06017">
    <property type="entry name" value="Myosin_TH1"/>
    <property type="match status" value="1"/>
</dbReference>
<dbReference type="PROSITE" id="PS51456">
    <property type="entry name" value="MYOSIN_MOTOR"/>
    <property type="match status" value="1"/>
</dbReference>
<reference evidence="10" key="1">
    <citation type="journal article" date="2008" name="Nature">
        <title>The amphioxus genome and the evolution of the chordate karyotype.</title>
        <authorList>
            <consortium name="US DOE Joint Genome Institute (JGI-PGF)"/>
            <person name="Putnam N.H."/>
            <person name="Butts T."/>
            <person name="Ferrier D.E.K."/>
            <person name="Furlong R.F."/>
            <person name="Hellsten U."/>
            <person name="Kawashima T."/>
            <person name="Robinson-Rechavi M."/>
            <person name="Shoguchi E."/>
            <person name="Terry A."/>
            <person name="Yu J.-K."/>
            <person name="Benito-Gutierrez E.L."/>
            <person name="Dubchak I."/>
            <person name="Garcia-Fernandez J."/>
            <person name="Gibson-Brown J.J."/>
            <person name="Grigoriev I.V."/>
            <person name="Horton A.C."/>
            <person name="de Jong P.J."/>
            <person name="Jurka J."/>
            <person name="Kapitonov V.V."/>
            <person name="Kohara Y."/>
            <person name="Kuroki Y."/>
            <person name="Lindquist E."/>
            <person name="Lucas S."/>
            <person name="Osoegawa K."/>
            <person name="Pennacchio L.A."/>
            <person name="Salamov A.A."/>
            <person name="Satou Y."/>
            <person name="Sauka-Spengler T."/>
            <person name="Schmutz J."/>
            <person name="Shin-I T."/>
            <person name="Toyoda A."/>
            <person name="Bronner-Fraser M."/>
            <person name="Fujiyama A."/>
            <person name="Holland L.Z."/>
            <person name="Holland P.W.H."/>
            <person name="Satoh N."/>
            <person name="Rokhsar D.S."/>
        </authorList>
    </citation>
    <scope>NUCLEOTIDE SEQUENCE [LARGE SCALE GENOMIC DNA]</scope>
    <source>
        <strain evidence="10">S238N-H82</strain>
        <tissue evidence="10">Testes</tissue>
    </source>
</reference>
<dbReference type="InterPro" id="IPR010926">
    <property type="entry name" value="Myosin_TH1"/>
</dbReference>
<dbReference type="FunFam" id="1.20.58.530:FF:000004">
    <property type="entry name" value="Unconventional myosin ID"/>
    <property type="match status" value="1"/>
</dbReference>
<dbReference type="eggNOG" id="KOG2570">
    <property type="taxonomic scope" value="Eukaryota"/>
</dbReference>
<feature type="region of interest" description="Actin-binding" evidence="7">
    <location>
        <begin position="728"/>
        <end position="750"/>
    </location>
</feature>
<gene>
    <name evidence="10" type="ORF">BRAFLDRAFT_89089</name>
</gene>
<organism>
    <name type="scientific">Branchiostoma floridae</name>
    <name type="common">Florida lancelet</name>
    <name type="synonym">Amphioxus</name>
    <dbReference type="NCBI Taxonomy" id="7739"/>
    <lineage>
        <taxon>Eukaryota</taxon>
        <taxon>Metazoa</taxon>
        <taxon>Chordata</taxon>
        <taxon>Cephalochordata</taxon>
        <taxon>Leptocardii</taxon>
        <taxon>Amphioxiformes</taxon>
        <taxon>Branchiostomatidae</taxon>
        <taxon>Branchiostoma</taxon>
    </lineage>
</organism>
<dbReference type="FunCoup" id="C3ZR39">
    <property type="interactions" value="25"/>
</dbReference>
<dbReference type="InterPro" id="IPR036072">
    <property type="entry name" value="MYSc_Myo1"/>
</dbReference>
<dbReference type="Gene3D" id="1.20.58.530">
    <property type="match status" value="1"/>
</dbReference>
<dbReference type="Gene3D" id="1.10.10.820">
    <property type="match status" value="1"/>
</dbReference>
<dbReference type="PROSITE" id="PS51757">
    <property type="entry name" value="TH1"/>
    <property type="match status" value="1"/>
</dbReference>
<dbReference type="InterPro" id="IPR027417">
    <property type="entry name" value="P-loop_NTPase"/>
</dbReference>
<dbReference type="InterPro" id="IPR001609">
    <property type="entry name" value="Myosin_head_motor_dom-like"/>
</dbReference>
<evidence type="ECO:0000256" key="7">
    <source>
        <dbReference type="PROSITE-ProRule" id="PRU00782"/>
    </source>
</evidence>
<dbReference type="InParanoid" id="C3ZR39"/>
<dbReference type="FunFam" id="1.10.10.820:FF:000001">
    <property type="entry name" value="Myosin heavy chain"/>
    <property type="match status" value="1"/>
</dbReference>
<dbReference type="GO" id="GO:0003779">
    <property type="term" value="F:actin binding"/>
    <property type="evidence" value="ECO:0007669"/>
    <property type="project" value="UniProtKB-KW"/>
</dbReference>
<accession>C3ZR39</accession>
<comment type="similarity">
    <text evidence="1 7">Belongs to the TRAFAC class myosin-kinesin ATPase superfamily. Myosin family.</text>
</comment>
<dbReference type="Pfam" id="PF00063">
    <property type="entry name" value="Myosin_head"/>
    <property type="match status" value="2"/>
</dbReference>
<keyword evidence="6 7" id="KW-0009">Actin-binding</keyword>
<evidence type="ECO:0000256" key="1">
    <source>
        <dbReference type="ARBA" id="ARBA00008314"/>
    </source>
</evidence>
<feature type="binding site" evidence="7">
    <location>
        <begin position="255"/>
        <end position="262"/>
    </location>
    <ligand>
        <name>ATP</name>
        <dbReference type="ChEBI" id="CHEBI:30616"/>
    </ligand>
</feature>
<keyword evidence="4 7" id="KW-0518">Myosin</keyword>
<dbReference type="AlphaFoldDB" id="C3ZR39"/>
<dbReference type="eggNOG" id="KOG0164">
    <property type="taxonomic scope" value="Eukaryota"/>
</dbReference>
<keyword evidence="2 7" id="KW-0547">Nucleotide-binding</keyword>
<feature type="domain" description="TH1" evidence="9">
    <location>
        <begin position="929"/>
        <end position="1123"/>
    </location>
</feature>